<evidence type="ECO:0000256" key="5">
    <source>
        <dbReference type="PROSITE-ProRule" id="PRU01026"/>
    </source>
</evidence>
<dbReference type="GO" id="GO:0000179">
    <property type="term" value="F:rRNA (adenine-N6,N6-)-dimethyltransferase activity"/>
    <property type="evidence" value="ECO:0007669"/>
    <property type="project" value="UniProtKB-UniRule"/>
</dbReference>
<dbReference type="Proteomes" id="UP000294911">
    <property type="component" value="Unassembled WGS sequence"/>
</dbReference>
<gene>
    <name evidence="8" type="ORF">EV191_108213</name>
</gene>
<dbReference type="EMBL" id="SLXQ01000008">
    <property type="protein sequence ID" value="TCP50124.1"/>
    <property type="molecule type" value="Genomic_DNA"/>
</dbReference>
<name>A0A4R2QMN4_9PSEU</name>
<keyword evidence="1 5" id="KW-0489">Methyltransferase</keyword>
<evidence type="ECO:0000313" key="9">
    <source>
        <dbReference type="Proteomes" id="UP000294911"/>
    </source>
</evidence>
<dbReference type="GO" id="GO:0003723">
    <property type="term" value="F:RNA binding"/>
    <property type="evidence" value="ECO:0007669"/>
    <property type="project" value="UniProtKB-UniRule"/>
</dbReference>
<dbReference type="SMART" id="SM00650">
    <property type="entry name" value="rADc"/>
    <property type="match status" value="1"/>
</dbReference>
<feature type="binding site" evidence="5">
    <location>
        <position position="101"/>
    </location>
    <ligand>
        <name>S-adenosyl-L-methionine</name>
        <dbReference type="ChEBI" id="CHEBI:59789"/>
    </ligand>
</feature>
<keyword evidence="2 5" id="KW-0808">Transferase</keyword>
<feature type="binding site" evidence="5">
    <location>
        <position position="117"/>
    </location>
    <ligand>
        <name>S-adenosyl-L-methionine</name>
        <dbReference type="ChEBI" id="CHEBI:59789"/>
    </ligand>
</feature>
<evidence type="ECO:0000259" key="7">
    <source>
        <dbReference type="SMART" id="SM00650"/>
    </source>
</evidence>
<dbReference type="CDD" id="cd02440">
    <property type="entry name" value="AdoMet_MTases"/>
    <property type="match status" value="1"/>
</dbReference>
<feature type="binding site" evidence="5">
    <location>
        <position position="76"/>
    </location>
    <ligand>
        <name>S-adenosyl-L-methionine</name>
        <dbReference type="ChEBI" id="CHEBI:59789"/>
    </ligand>
</feature>
<dbReference type="PROSITE" id="PS51689">
    <property type="entry name" value="SAM_RNA_A_N6_MT"/>
    <property type="match status" value="1"/>
</dbReference>
<evidence type="ECO:0000313" key="8">
    <source>
        <dbReference type="EMBL" id="TCP50124.1"/>
    </source>
</evidence>
<evidence type="ECO:0000256" key="2">
    <source>
        <dbReference type="ARBA" id="ARBA00022679"/>
    </source>
</evidence>
<dbReference type="PANTHER" id="PTHR11727:SF7">
    <property type="entry name" value="DIMETHYLADENOSINE TRANSFERASE-RELATED"/>
    <property type="match status" value="1"/>
</dbReference>
<dbReference type="SUPFAM" id="SSF53335">
    <property type="entry name" value="S-adenosyl-L-methionine-dependent methyltransferases"/>
    <property type="match status" value="1"/>
</dbReference>
<dbReference type="Pfam" id="PF00398">
    <property type="entry name" value="RrnaAD"/>
    <property type="match status" value="1"/>
</dbReference>
<feature type="domain" description="Ribosomal RNA adenine methylase transferase N-terminal" evidence="7">
    <location>
        <begin position="35"/>
        <end position="200"/>
    </location>
</feature>
<dbReference type="InterPro" id="IPR029063">
    <property type="entry name" value="SAM-dependent_MTases_sf"/>
</dbReference>
<dbReference type="Gene3D" id="3.40.50.150">
    <property type="entry name" value="Vaccinia Virus protein VP39"/>
    <property type="match status" value="1"/>
</dbReference>
<keyword evidence="3 5" id="KW-0949">S-adenosyl-L-methionine</keyword>
<dbReference type="PANTHER" id="PTHR11727">
    <property type="entry name" value="DIMETHYLADENOSINE TRANSFERASE"/>
    <property type="match status" value="1"/>
</dbReference>
<dbReference type="InterPro" id="IPR020598">
    <property type="entry name" value="rRNA_Ade_methylase_Trfase_N"/>
</dbReference>
<dbReference type="InterPro" id="IPR020596">
    <property type="entry name" value="rRNA_Ade_Mease_Trfase_CS"/>
</dbReference>
<feature type="binding site" evidence="5">
    <location>
        <position position="28"/>
    </location>
    <ligand>
        <name>S-adenosyl-L-methionine</name>
        <dbReference type="ChEBI" id="CHEBI:59789"/>
    </ligand>
</feature>
<feature type="region of interest" description="Disordered" evidence="6">
    <location>
        <begin position="1"/>
        <end position="24"/>
    </location>
</feature>
<accession>A0A4R2QMN4</accession>
<dbReference type="InterPro" id="IPR001737">
    <property type="entry name" value="KsgA/Erm"/>
</dbReference>
<proteinExistence type="inferred from homology"/>
<dbReference type="PROSITE" id="PS01131">
    <property type="entry name" value="RRNA_A_DIMETH"/>
    <property type="match status" value="1"/>
</dbReference>
<evidence type="ECO:0000256" key="6">
    <source>
        <dbReference type="SAM" id="MobiDB-lite"/>
    </source>
</evidence>
<evidence type="ECO:0000256" key="4">
    <source>
        <dbReference type="ARBA" id="ARBA00022884"/>
    </source>
</evidence>
<protein>
    <submittedName>
        <fullName evidence="8">23S rRNA (Adenine-N6)-dimethyltransferase</fullName>
    </submittedName>
</protein>
<reference evidence="8 9" key="1">
    <citation type="submission" date="2019-03" db="EMBL/GenBank/DDBJ databases">
        <title>Genomic Encyclopedia of Type Strains, Phase IV (KMG-IV): sequencing the most valuable type-strain genomes for metagenomic binning, comparative biology and taxonomic classification.</title>
        <authorList>
            <person name="Goeker M."/>
        </authorList>
    </citation>
    <scope>NUCLEOTIDE SEQUENCE [LARGE SCALE GENOMIC DNA]</scope>
    <source>
        <strain evidence="8 9">DSM 45765</strain>
    </source>
</reference>
<evidence type="ECO:0000256" key="3">
    <source>
        <dbReference type="ARBA" id="ARBA00022691"/>
    </source>
</evidence>
<evidence type="ECO:0000256" key="1">
    <source>
        <dbReference type="ARBA" id="ARBA00022603"/>
    </source>
</evidence>
<feature type="compositionally biased region" description="Basic residues" evidence="6">
    <location>
        <begin position="1"/>
        <end position="11"/>
    </location>
</feature>
<feature type="binding site" evidence="5">
    <location>
        <position position="30"/>
    </location>
    <ligand>
        <name>S-adenosyl-L-methionine</name>
        <dbReference type="ChEBI" id="CHEBI:59789"/>
    </ligand>
</feature>
<comment type="similarity">
    <text evidence="5">Belongs to the class I-like SAM-binding methyltransferase superfamily. rRNA adenine N(6)-methyltransferase family.</text>
</comment>
<sequence>MPHTPHRKKPNLRTTTSAMRESDSAGVHFLTSPRTATALVRAARVGAGDLVVEFGPGSGAITAPLLRTGATVLAIERDERFVRQLRHRFANSPGLRLRQADIREFTLPRKGFTAVANIPFGLSTVLLRRLLDPPNSGLRGASLLVEWGFAKRLTAARPRDLTTAWWRARFELTLVNQVPAAAFSPQPRVNAAHLLIRPRAGTRPGNQRVLWLLLSTAYRTPSQHIGGMLRAITGDKPHRWLRPLRPIVHPGTPAQRLTPAQWAELAERIAAERAGEWPRLPPRLWA</sequence>
<organism evidence="8 9">
    <name type="scientific">Tamaricihabitans halophyticus</name>
    <dbReference type="NCBI Taxonomy" id="1262583"/>
    <lineage>
        <taxon>Bacteria</taxon>
        <taxon>Bacillati</taxon>
        <taxon>Actinomycetota</taxon>
        <taxon>Actinomycetes</taxon>
        <taxon>Pseudonocardiales</taxon>
        <taxon>Pseudonocardiaceae</taxon>
        <taxon>Tamaricihabitans</taxon>
    </lineage>
</organism>
<feature type="binding site" evidence="5">
    <location>
        <position position="55"/>
    </location>
    <ligand>
        <name>S-adenosyl-L-methionine</name>
        <dbReference type="ChEBI" id="CHEBI:59789"/>
    </ligand>
</feature>
<comment type="caution">
    <text evidence="8">The sequence shown here is derived from an EMBL/GenBank/DDBJ whole genome shotgun (WGS) entry which is preliminary data.</text>
</comment>
<keyword evidence="9" id="KW-1185">Reference proteome</keyword>
<keyword evidence="4 5" id="KW-0694">RNA-binding</keyword>
<dbReference type="AlphaFoldDB" id="A0A4R2QMN4"/>